<accession>A0AAD6CK44</accession>
<evidence type="ECO:0000313" key="4">
    <source>
        <dbReference type="Proteomes" id="UP001220324"/>
    </source>
</evidence>
<organism evidence="3 4">
    <name type="scientific">Penicillium frequentans</name>
    <dbReference type="NCBI Taxonomy" id="3151616"/>
    <lineage>
        <taxon>Eukaryota</taxon>
        <taxon>Fungi</taxon>
        <taxon>Dikarya</taxon>
        <taxon>Ascomycota</taxon>
        <taxon>Pezizomycotina</taxon>
        <taxon>Eurotiomycetes</taxon>
        <taxon>Eurotiomycetidae</taxon>
        <taxon>Eurotiales</taxon>
        <taxon>Aspergillaceae</taxon>
        <taxon>Penicillium</taxon>
    </lineage>
</organism>
<gene>
    <name evidence="3" type="ORF">N7494_010359</name>
</gene>
<dbReference type="EMBL" id="JAQIZZ010000008">
    <property type="protein sequence ID" value="KAJ5523709.1"/>
    <property type="molecule type" value="Genomic_DNA"/>
</dbReference>
<dbReference type="PANTHER" id="PTHR38113:SF2">
    <property type="entry name" value="DUF2293 DOMAIN-CONTAINING PROTEIN"/>
    <property type="match status" value="1"/>
</dbReference>
<evidence type="ECO:0000256" key="1">
    <source>
        <dbReference type="SAM" id="MobiDB-lite"/>
    </source>
</evidence>
<dbReference type="Pfam" id="PF10056">
    <property type="entry name" value="DUF2293"/>
    <property type="match status" value="1"/>
</dbReference>
<sequence length="294" mass="33004">MTPRTKPKIHRRKKFTGRRHGRVHKRSTDLASSPKATDSRSSSLISRSKPPRSKAPSKSGILPDSEDPLEENIFERAAMPEGYVFVPKGDVYITRHCRTDTKTSNRVVYLIYDKAAKRTLGIRVPEEIYKNVSKLATSTAEKRASAVKVRDGTFITRGRELLRNVFPLMPNETLEIILNHAFLKGSGRVGRTSTTTDKRKATLAVEAHIRHNHTPYETLLASGLERCEARERVWPAVKAIKKAWEGSEEAKKFEMVLRPAHTDDDDACVVVSDDDDDACVIVSDDDIDNVVVLD</sequence>
<keyword evidence="4" id="KW-1185">Reference proteome</keyword>
<comment type="caution">
    <text evidence="3">The sequence shown here is derived from an EMBL/GenBank/DDBJ whole genome shotgun (WGS) entry which is preliminary data.</text>
</comment>
<dbReference type="AlphaFoldDB" id="A0AAD6CK44"/>
<feature type="compositionally biased region" description="Low complexity" evidence="1">
    <location>
        <begin position="39"/>
        <end position="59"/>
    </location>
</feature>
<feature type="compositionally biased region" description="Basic residues" evidence="1">
    <location>
        <begin position="1"/>
        <end position="25"/>
    </location>
</feature>
<proteinExistence type="predicted"/>
<feature type="region of interest" description="Disordered" evidence="1">
    <location>
        <begin position="1"/>
        <end position="67"/>
    </location>
</feature>
<name>A0AAD6CK44_9EURO</name>
<evidence type="ECO:0000259" key="2">
    <source>
        <dbReference type="Pfam" id="PF10056"/>
    </source>
</evidence>
<dbReference type="Proteomes" id="UP001220324">
    <property type="component" value="Unassembled WGS sequence"/>
</dbReference>
<dbReference type="InterPro" id="IPR018744">
    <property type="entry name" value="DUF2293"/>
</dbReference>
<feature type="domain" description="DUF2293" evidence="2">
    <location>
        <begin position="162"/>
        <end position="245"/>
    </location>
</feature>
<reference evidence="3 4" key="1">
    <citation type="journal article" date="2023" name="IMA Fungus">
        <title>Comparative genomic study of the Penicillium genus elucidates a diverse pangenome and 15 lateral gene transfer events.</title>
        <authorList>
            <person name="Petersen C."/>
            <person name="Sorensen T."/>
            <person name="Nielsen M.R."/>
            <person name="Sondergaard T.E."/>
            <person name="Sorensen J.L."/>
            <person name="Fitzpatrick D.A."/>
            <person name="Frisvad J.C."/>
            <person name="Nielsen K.L."/>
        </authorList>
    </citation>
    <scope>NUCLEOTIDE SEQUENCE [LARGE SCALE GENOMIC DNA]</scope>
    <source>
        <strain evidence="3 4">IBT 35679</strain>
    </source>
</reference>
<protein>
    <recommendedName>
        <fullName evidence="2">DUF2293 domain-containing protein</fullName>
    </recommendedName>
</protein>
<dbReference type="PANTHER" id="PTHR38113">
    <property type="match status" value="1"/>
</dbReference>
<evidence type="ECO:0000313" key="3">
    <source>
        <dbReference type="EMBL" id="KAJ5523709.1"/>
    </source>
</evidence>